<evidence type="ECO:0000313" key="3">
    <source>
        <dbReference type="EMBL" id="MBB4446990.1"/>
    </source>
</evidence>
<accession>A0A7W6S930</accession>
<evidence type="ECO:0000313" key="1">
    <source>
        <dbReference type="EMBL" id="MBB4349420.1"/>
    </source>
</evidence>
<reference evidence="4 5" key="1">
    <citation type="submission" date="2020-08" db="EMBL/GenBank/DDBJ databases">
        <title>Genomic Encyclopedia of Type Strains, Phase IV (KMG-V): Genome sequencing to study the core and pangenomes of soil and plant-associated prokaryotes.</title>
        <authorList>
            <person name="Whitman W."/>
        </authorList>
    </citation>
    <scope>NUCLEOTIDE SEQUENCE [LARGE SCALE GENOMIC DNA]</scope>
    <source>
        <strain evidence="2 5">SEMIA 444</strain>
        <strain evidence="1 4">SEMIA 448</strain>
        <strain evidence="3 6">SEMIA 452</strain>
    </source>
</reference>
<protein>
    <submittedName>
        <fullName evidence="1">Uncharacterized protein</fullName>
    </submittedName>
</protein>
<dbReference type="Proteomes" id="UP000524535">
    <property type="component" value="Unassembled WGS sequence"/>
</dbReference>
<gene>
    <name evidence="2" type="ORF">GGE31_002871</name>
    <name evidence="1" type="ORF">GGE33_003182</name>
    <name evidence="3" type="ORF">GGE35_002812</name>
</gene>
<dbReference type="EMBL" id="JACIHM010000003">
    <property type="protein sequence ID" value="MBB4446990.1"/>
    <property type="molecule type" value="Genomic_DNA"/>
</dbReference>
<dbReference type="AlphaFoldDB" id="A0A7W6S930"/>
<dbReference type="RefSeq" id="WP_183824636.1">
    <property type="nucleotide sequence ID" value="NZ_JACIGW010000003.1"/>
</dbReference>
<name>A0A7W6S930_9HYPH</name>
<comment type="caution">
    <text evidence="1">The sequence shown here is derived from an EMBL/GenBank/DDBJ whole genome shotgun (WGS) entry which is preliminary data.</text>
</comment>
<dbReference type="EMBL" id="JACIGW010000003">
    <property type="protein sequence ID" value="MBB4349420.1"/>
    <property type="molecule type" value="Genomic_DNA"/>
</dbReference>
<evidence type="ECO:0000313" key="6">
    <source>
        <dbReference type="Proteomes" id="UP000576087"/>
    </source>
</evidence>
<dbReference type="Proteomes" id="UP000520770">
    <property type="component" value="Unassembled WGS sequence"/>
</dbReference>
<evidence type="ECO:0000313" key="2">
    <source>
        <dbReference type="EMBL" id="MBB4412358.1"/>
    </source>
</evidence>
<dbReference type="EMBL" id="JACIGY010000003">
    <property type="protein sequence ID" value="MBB4412358.1"/>
    <property type="molecule type" value="Genomic_DNA"/>
</dbReference>
<keyword evidence="5" id="KW-1185">Reference proteome</keyword>
<evidence type="ECO:0000313" key="4">
    <source>
        <dbReference type="Proteomes" id="UP000520770"/>
    </source>
</evidence>
<dbReference type="Proteomes" id="UP000576087">
    <property type="component" value="Unassembled WGS sequence"/>
</dbReference>
<sequence length="91" mass="10104">MQDEPKTLYAMTVSERVNLITTVVSSLEVYGRIAKDAGDFQSEKNSLFVAGSLKASALRSRTDLRATELLLEHAITLIQSFTKRFPLADAR</sequence>
<proteinExistence type="predicted"/>
<organism evidence="1 4">
    <name type="scientific">Aliirhizobium cellulosilyticum</name>
    <dbReference type="NCBI Taxonomy" id="393664"/>
    <lineage>
        <taxon>Bacteria</taxon>
        <taxon>Pseudomonadati</taxon>
        <taxon>Pseudomonadota</taxon>
        <taxon>Alphaproteobacteria</taxon>
        <taxon>Hyphomicrobiales</taxon>
        <taxon>Rhizobiaceae</taxon>
        <taxon>Aliirhizobium</taxon>
    </lineage>
</organism>
<evidence type="ECO:0000313" key="5">
    <source>
        <dbReference type="Proteomes" id="UP000524535"/>
    </source>
</evidence>